<protein>
    <submittedName>
        <fullName evidence="2">Uncharacterized protein</fullName>
    </submittedName>
</protein>
<evidence type="ECO:0000313" key="2">
    <source>
        <dbReference type="EMBL" id="KDQ11034.1"/>
    </source>
</evidence>
<feature type="compositionally biased region" description="Gly residues" evidence="1">
    <location>
        <begin position="49"/>
        <end position="65"/>
    </location>
</feature>
<dbReference type="OrthoDB" id="3365917at2759"/>
<organism evidence="2 3">
    <name type="scientific">Botryobasidium botryosum (strain FD-172 SS1)</name>
    <dbReference type="NCBI Taxonomy" id="930990"/>
    <lineage>
        <taxon>Eukaryota</taxon>
        <taxon>Fungi</taxon>
        <taxon>Dikarya</taxon>
        <taxon>Basidiomycota</taxon>
        <taxon>Agaricomycotina</taxon>
        <taxon>Agaricomycetes</taxon>
        <taxon>Cantharellales</taxon>
        <taxon>Botryobasidiaceae</taxon>
        <taxon>Botryobasidium</taxon>
    </lineage>
</organism>
<gene>
    <name evidence="2" type="ORF">BOTBODRAFT_470475</name>
</gene>
<reference evidence="3" key="1">
    <citation type="journal article" date="2014" name="Proc. Natl. Acad. Sci. U.S.A.">
        <title>Extensive sampling of basidiomycete genomes demonstrates inadequacy of the white-rot/brown-rot paradigm for wood decay fungi.</title>
        <authorList>
            <person name="Riley R."/>
            <person name="Salamov A.A."/>
            <person name="Brown D.W."/>
            <person name="Nagy L.G."/>
            <person name="Floudas D."/>
            <person name="Held B.W."/>
            <person name="Levasseur A."/>
            <person name="Lombard V."/>
            <person name="Morin E."/>
            <person name="Otillar R."/>
            <person name="Lindquist E.A."/>
            <person name="Sun H."/>
            <person name="LaButti K.M."/>
            <person name="Schmutz J."/>
            <person name="Jabbour D."/>
            <person name="Luo H."/>
            <person name="Baker S.E."/>
            <person name="Pisabarro A.G."/>
            <person name="Walton J.D."/>
            <person name="Blanchette R.A."/>
            <person name="Henrissat B."/>
            <person name="Martin F."/>
            <person name="Cullen D."/>
            <person name="Hibbett D.S."/>
            <person name="Grigoriev I.V."/>
        </authorList>
    </citation>
    <scope>NUCLEOTIDE SEQUENCE [LARGE SCALE GENOMIC DNA]</scope>
    <source>
        <strain evidence="3">FD-172 SS1</strain>
    </source>
</reference>
<dbReference type="EMBL" id="KL198062">
    <property type="protein sequence ID" value="KDQ11034.1"/>
    <property type="molecule type" value="Genomic_DNA"/>
</dbReference>
<accession>A0A067M645</accession>
<feature type="region of interest" description="Disordered" evidence="1">
    <location>
        <begin position="1"/>
        <end position="20"/>
    </location>
</feature>
<evidence type="ECO:0000256" key="1">
    <source>
        <dbReference type="SAM" id="MobiDB-lite"/>
    </source>
</evidence>
<dbReference type="InParanoid" id="A0A067M645"/>
<keyword evidence="3" id="KW-1185">Reference proteome</keyword>
<dbReference type="STRING" id="930990.A0A067M645"/>
<proteinExistence type="predicted"/>
<evidence type="ECO:0000313" key="3">
    <source>
        <dbReference type="Proteomes" id="UP000027195"/>
    </source>
</evidence>
<dbReference type="Proteomes" id="UP000027195">
    <property type="component" value="Unassembled WGS sequence"/>
</dbReference>
<dbReference type="HOGENOM" id="CLU_1503215_0_0_1"/>
<name>A0A067M645_BOTB1</name>
<dbReference type="AlphaFoldDB" id="A0A067M645"/>
<feature type="region of interest" description="Disordered" evidence="1">
    <location>
        <begin position="46"/>
        <end position="88"/>
    </location>
</feature>
<sequence length="179" mass="18351">MSLMISRLDPLVASTTHSEQKSPECAWCASDWLVEVWTTAGRRAKVGPRKGGVATGKGSSKGNGRGSSSSGAGKGVGEGKRIGGPPIALAGGHAASAYSPGGGKPFTIPPGKPFAGRVMGGGSRSNIYTSFYGYDRVGAPTGPWVAGRPFPYGFWPLYWGGPGPGFYGCSEVNHHPPLA</sequence>